<protein>
    <submittedName>
        <fullName evidence="2">5-dehydro-2-deoxygluconokinase</fullName>
        <ecNumber evidence="2">2.7.1.92</ecNumber>
    </submittedName>
</protein>
<comment type="caution">
    <text evidence="2">The sequence shown here is derived from an EMBL/GenBank/DDBJ whole genome shotgun (WGS) entry which is preliminary data.</text>
</comment>
<dbReference type="AlphaFoldDB" id="A0A645J0D9"/>
<dbReference type="Pfam" id="PF00294">
    <property type="entry name" value="PfkB"/>
    <property type="match status" value="1"/>
</dbReference>
<dbReference type="InterPro" id="IPR011611">
    <property type="entry name" value="PfkB_dom"/>
</dbReference>
<gene>
    <name evidence="2" type="primary">iolC_26</name>
    <name evidence="2" type="ORF">SDC9_204320</name>
</gene>
<proteinExistence type="predicted"/>
<dbReference type="EC" id="2.7.1.92" evidence="2"/>
<dbReference type="GO" id="GO:0047590">
    <property type="term" value="F:5-dehydro-2-deoxygluconokinase activity"/>
    <property type="evidence" value="ECO:0007669"/>
    <property type="project" value="UniProtKB-EC"/>
</dbReference>
<accession>A0A645J0D9</accession>
<evidence type="ECO:0000313" key="2">
    <source>
        <dbReference type="EMBL" id="MPN56630.1"/>
    </source>
</evidence>
<dbReference type="EMBL" id="VSSQ01127189">
    <property type="protein sequence ID" value="MPN56630.1"/>
    <property type="molecule type" value="Genomic_DNA"/>
</dbReference>
<feature type="domain" description="Carbohydrate kinase PfkB" evidence="1">
    <location>
        <begin position="5"/>
        <end position="51"/>
    </location>
</feature>
<dbReference type="InterPro" id="IPR029056">
    <property type="entry name" value="Ribokinase-like"/>
</dbReference>
<dbReference type="SUPFAM" id="SSF53613">
    <property type="entry name" value="Ribokinase-like"/>
    <property type="match status" value="1"/>
</dbReference>
<sequence>MLKGFGGGDGYASAFIFSLLKGKSIPDALEFATASASMLVSAHSCSAAMPTEAAVEAFIRESKAQYGEVIEAL</sequence>
<reference evidence="2" key="1">
    <citation type="submission" date="2019-08" db="EMBL/GenBank/DDBJ databases">
        <authorList>
            <person name="Kucharzyk K."/>
            <person name="Murdoch R.W."/>
            <person name="Higgins S."/>
            <person name="Loffler F."/>
        </authorList>
    </citation>
    <scope>NUCLEOTIDE SEQUENCE</scope>
</reference>
<organism evidence="2">
    <name type="scientific">bioreactor metagenome</name>
    <dbReference type="NCBI Taxonomy" id="1076179"/>
    <lineage>
        <taxon>unclassified sequences</taxon>
        <taxon>metagenomes</taxon>
        <taxon>ecological metagenomes</taxon>
    </lineage>
</organism>
<evidence type="ECO:0000259" key="1">
    <source>
        <dbReference type="Pfam" id="PF00294"/>
    </source>
</evidence>
<keyword evidence="2" id="KW-0808">Transferase</keyword>
<keyword evidence="2" id="KW-0418">Kinase</keyword>
<dbReference type="Gene3D" id="3.40.1190.20">
    <property type="match status" value="1"/>
</dbReference>
<name>A0A645J0D9_9ZZZZ</name>